<dbReference type="InterPro" id="IPR013149">
    <property type="entry name" value="ADH-like_C"/>
</dbReference>
<evidence type="ECO:0000259" key="1">
    <source>
        <dbReference type="SMART" id="SM00829"/>
    </source>
</evidence>
<evidence type="ECO:0000313" key="2">
    <source>
        <dbReference type="EMBL" id="OMF58392.1"/>
    </source>
</evidence>
<dbReference type="EMBL" id="MRTP01000001">
    <property type="protein sequence ID" value="OMF58392.1"/>
    <property type="molecule type" value="Genomic_DNA"/>
</dbReference>
<comment type="caution">
    <text evidence="2">The sequence shown here is derived from an EMBL/GenBank/DDBJ whole genome shotgun (WGS) entry which is preliminary data.</text>
</comment>
<dbReference type="SUPFAM" id="SSF50129">
    <property type="entry name" value="GroES-like"/>
    <property type="match status" value="1"/>
</dbReference>
<dbReference type="Gene3D" id="3.40.50.720">
    <property type="entry name" value="NAD(P)-binding Rossmann-like Domain"/>
    <property type="match status" value="1"/>
</dbReference>
<dbReference type="InterPro" id="IPR013154">
    <property type="entry name" value="ADH-like_N"/>
</dbReference>
<dbReference type="InterPro" id="IPR014188">
    <property type="entry name" value="Acrylyl-CoA_reductase_AcuI"/>
</dbReference>
<dbReference type="AlphaFoldDB" id="A0A1R1F2Z6"/>
<dbReference type="InterPro" id="IPR051397">
    <property type="entry name" value="Zn-ADH-like_protein"/>
</dbReference>
<evidence type="ECO:0000313" key="3">
    <source>
        <dbReference type="Proteomes" id="UP000187172"/>
    </source>
</evidence>
<accession>A0A1R1F2Z6</accession>
<dbReference type="SUPFAM" id="SSF51735">
    <property type="entry name" value="NAD(P)-binding Rossmann-fold domains"/>
    <property type="match status" value="1"/>
</dbReference>
<dbReference type="InterPro" id="IPR020843">
    <property type="entry name" value="ER"/>
</dbReference>
<name>A0A1R1F2Z6_9BACL</name>
<dbReference type="InterPro" id="IPR036291">
    <property type="entry name" value="NAD(P)-bd_dom_sf"/>
</dbReference>
<protein>
    <submittedName>
        <fullName evidence="2">Oxidoreductase</fullName>
    </submittedName>
</protein>
<feature type="domain" description="Enoyl reductase (ER)" evidence="1">
    <location>
        <begin position="19"/>
        <end position="329"/>
    </location>
</feature>
<dbReference type="InterPro" id="IPR011032">
    <property type="entry name" value="GroES-like_sf"/>
</dbReference>
<dbReference type="STRING" id="297318.BK138_07675"/>
<dbReference type="Pfam" id="PF00107">
    <property type="entry name" value="ADH_zinc_N"/>
    <property type="match status" value="1"/>
</dbReference>
<organism evidence="2 3">
    <name type="scientific">Paenibacillus rhizosphaerae</name>
    <dbReference type="NCBI Taxonomy" id="297318"/>
    <lineage>
        <taxon>Bacteria</taxon>
        <taxon>Bacillati</taxon>
        <taxon>Bacillota</taxon>
        <taxon>Bacilli</taxon>
        <taxon>Bacillales</taxon>
        <taxon>Paenibacillaceae</taxon>
        <taxon>Paenibacillus</taxon>
    </lineage>
</organism>
<sequence length="336" mass="35376">MDKFQAFMVRKDENGGFRSGIETLTEGQLPPGDVTIRVHYSGVNYKDGLASLPDGKVISRYPMVPGIDLAGEVTHSEHPAFRPGDQVLCTGNGVGTDHFGGFSEYARLKGDWLVHLPEGLSMREVMGIGTAGFTAALSVDALIRSGLTPDSGEVLVTGATGGVGSFAVSILSRLGYQVTASTGKLEAQKEWLTGLGASAVVGREEFSAPVQGVLSKSRWAGVVDPVGGPQLGTLLKSVKYGGGIALSGLTGGTAFDSTVHPFILRGINLFGIDSVFCPMETRSRVWKLLGSAWKPETALSQGLTECGLRDLPDVLEAILRGKAVGRTLLRLESLSE</sequence>
<gene>
    <name evidence="2" type="ORF">BK138_07675</name>
</gene>
<dbReference type="GO" id="GO:0043957">
    <property type="term" value="F:acryloyl-CoA reductase (NADPH) activity"/>
    <property type="evidence" value="ECO:0007669"/>
    <property type="project" value="TreeGrafter"/>
</dbReference>
<keyword evidence="3" id="KW-1185">Reference proteome</keyword>
<dbReference type="Gene3D" id="3.90.180.10">
    <property type="entry name" value="Medium-chain alcohol dehydrogenases, catalytic domain"/>
    <property type="match status" value="1"/>
</dbReference>
<dbReference type="NCBIfam" id="TIGR02823">
    <property type="entry name" value="oxido_YhdH"/>
    <property type="match status" value="1"/>
</dbReference>
<dbReference type="Proteomes" id="UP000187172">
    <property type="component" value="Unassembled WGS sequence"/>
</dbReference>
<dbReference type="RefSeq" id="WP_076167959.1">
    <property type="nucleotide sequence ID" value="NZ_MRTP01000001.1"/>
</dbReference>
<dbReference type="SMART" id="SM00829">
    <property type="entry name" value="PKS_ER"/>
    <property type="match status" value="1"/>
</dbReference>
<reference evidence="2 3" key="1">
    <citation type="submission" date="2016-11" db="EMBL/GenBank/DDBJ databases">
        <title>Paenibacillus species isolates.</title>
        <authorList>
            <person name="Beno S.M."/>
        </authorList>
    </citation>
    <scope>NUCLEOTIDE SEQUENCE [LARGE SCALE GENOMIC DNA]</scope>
    <source>
        <strain evidence="2 3">FSL R5-0378</strain>
    </source>
</reference>
<dbReference type="PANTHER" id="PTHR43677:SF1">
    <property type="entry name" value="ACRYLYL-COA REDUCTASE ACUI-RELATED"/>
    <property type="match status" value="1"/>
</dbReference>
<dbReference type="PANTHER" id="PTHR43677">
    <property type="entry name" value="SHORT-CHAIN DEHYDROGENASE/REDUCTASE"/>
    <property type="match status" value="1"/>
</dbReference>
<dbReference type="Pfam" id="PF08240">
    <property type="entry name" value="ADH_N"/>
    <property type="match status" value="1"/>
</dbReference>
<proteinExistence type="predicted"/>